<name>A0A942E466_9HYPH</name>
<comment type="caution">
    <text evidence="6">The sequence shown here is derived from an EMBL/GenBank/DDBJ whole genome shotgun (WGS) entry which is preliminary data.</text>
</comment>
<dbReference type="InterPro" id="IPR012480">
    <property type="entry name" value="Hepar_II_III_C"/>
</dbReference>
<organism evidence="6 7">
    <name type="scientific">Devosia litorisediminis</name>
    <dbReference type="NCBI Taxonomy" id="2829817"/>
    <lineage>
        <taxon>Bacteria</taxon>
        <taxon>Pseudomonadati</taxon>
        <taxon>Pseudomonadota</taxon>
        <taxon>Alphaproteobacteria</taxon>
        <taxon>Hyphomicrobiales</taxon>
        <taxon>Devosiaceae</taxon>
        <taxon>Devosia</taxon>
    </lineage>
</organism>
<keyword evidence="4" id="KW-0456">Lyase</keyword>
<accession>A0A942E466</accession>
<sequence length="632" mass="69190">MTLSWYINRLRSMDAAEILHRVVEKSRKFTSRHLHQGWSRYKGARLHPVMPRLKGRVLAATPAQRQAITQAASDILAGHYSALGANWPQRPADIGFSADLWRLDPITQTHWPKSDQYAFAIDYRHRSGRGDIKYVWEINRLQFLPVLAAQHVLEEDAQSLDTIETVLTSWYEANPPFGGVGWASGIEVALRAISIILTLSLIGDRLSSGVREKAGDILSASAFWLPRFPSHFSSANNHLVAELAGEVLIERALGRSTGRARTHLLGELEKQILPDGAGAEQTPTYAAFTAELVLTAAMAEREAGTELPARALERLRAFADFIGWIGLNGEYGDNDEGRVVSLGEEASYPASVASAIASFVDRKSGWYRADDFRALVFGRPADVFSPLDGLRVFSAGGLSVWRGEMANHAAVLRFDHGPLGYLSIAAHGHADALAITLEVDGQPVLVDPGTYLYGSGGAWRDWFRSTPAHNTLNLGQQSQSVMSGAFNWSHKARAWLVESHTGTDWSLIAEHNGYERRFDARHRREVLRDGQAIVITDRLIGTPQQAEIVFQLAPGLVSQQVGKVVTVSRGGLALLRIELPNDAITIQSGGDAPGQGGWVSQGFGVKVPAARICWRGEVDSAGVQSFLRVLDH</sequence>
<dbReference type="Pfam" id="PF07940">
    <property type="entry name" value="Hepar_II_III_C"/>
    <property type="match status" value="1"/>
</dbReference>
<dbReference type="SUPFAM" id="SSF48230">
    <property type="entry name" value="Chondroitin AC/alginate lyase"/>
    <property type="match status" value="1"/>
</dbReference>
<dbReference type="InterPro" id="IPR008929">
    <property type="entry name" value="Chondroitin_lyas"/>
</dbReference>
<protein>
    <submittedName>
        <fullName evidence="6">Heparinase II/III-family protein</fullName>
    </submittedName>
</protein>
<dbReference type="GO" id="GO:0042597">
    <property type="term" value="C:periplasmic space"/>
    <property type="evidence" value="ECO:0007669"/>
    <property type="project" value="UniProtKB-SubCell"/>
</dbReference>
<comment type="subcellular location">
    <subcellularLocation>
        <location evidence="1">Periplasm</location>
    </subcellularLocation>
</comment>
<evidence type="ECO:0000313" key="7">
    <source>
        <dbReference type="Proteomes" id="UP000678281"/>
    </source>
</evidence>
<evidence type="ECO:0000256" key="4">
    <source>
        <dbReference type="ARBA" id="ARBA00023239"/>
    </source>
</evidence>
<evidence type="ECO:0000313" key="6">
    <source>
        <dbReference type="EMBL" id="MBS3847640.1"/>
    </source>
</evidence>
<proteinExistence type="predicted"/>
<keyword evidence="7" id="KW-1185">Reference proteome</keyword>
<dbReference type="AlphaFoldDB" id="A0A942E466"/>
<gene>
    <name evidence="6" type="ORF">KD146_02910</name>
</gene>
<evidence type="ECO:0000256" key="1">
    <source>
        <dbReference type="ARBA" id="ARBA00004418"/>
    </source>
</evidence>
<evidence type="ECO:0000259" key="5">
    <source>
        <dbReference type="Pfam" id="PF07940"/>
    </source>
</evidence>
<dbReference type="PANTHER" id="PTHR39210:SF1">
    <property type="entry name" value="HEPARIN-SULFATE LYASE"/>
    <property type="match status" value="1"/>
</dbReference>
<dbReference type="Gene3D" id="2.70.98.70">
    <property type="match status" value="1"/>
</dbReference>
<keyword evidence="2" id="KW-0732">Signal</keyword>
<evidence type="ECO:0000256" key="3">
    <source>
        <dbReference type="ARBA" id="ARBA00022764"/>
    </source>
</evidence>
<dbReference type="RefSeq" id="WP_212657249.1">
    <property type="nucleotide sequence ID" value="NZ_JAGXTP010000001.1"/>
</dbReference>
<dbReference type="GO" id="GO:0016829">
    <property type="term" value="F:lyase activity"/>
    <property type="evidence" value="ECO:0007669"/>
    <property type="project" value="UniProtKB-KW"/>
</dbReference>
<dbReference type="Gene3D" id="1.50.10.100">
    <property type="entry name" value="Chondroitin AC/alginate lyase"/>
    <property type="match status" value="1"/>
</dbReference>
<feature type="domain" description="Heparinase II/III-like C-terminal" evidence="5">
    <location>
        <begin position="389"/>
        <end position="618"/>
    </location>
</feature>
<dbReference type="PANTHER" id="PTHR39210">
    <property type="entry name" value="HEPARIN-SULFATE LYASE"/>
    <property type="match status" value="1"/>
</dbReference>
<evidence type="ECO:0000256" key="2">
    <source>
        <dbReference type="ARBA" id="ARBA00022729"/>
    </source>
</evidence>
<dbReference type="Proteomes" id="UP000678281">
    <property type="component" value="Unassembled WGS sequence"/>
</dbReference>
<dbReference type="EMBL" id="JAGXTP010000001">
    <property type="protein sequence ID" value="MBS3847640.1"/>
    <property type="molecule type" value="Genomic_DNA"/>
</dbReference>
<keyword evidence="3" id="KW-0574">Periplasm</keyword>
<reference evidence="6" key="1">
    <citation type="submission" date="2021-04" db="EMBL/GenBank/DDBJ databases">
        <title>Devosia litorisediminis sp. nov., isolated from a sand dune.</title>
        <authorList>
            <person name="Park S."/>
            <person name="Yoon J.-H."/>
        </authorList>
    </citation>
    <scope>NUCLEOTIDE SEQUENCE</scope>
    <source>
        <strain evidence="6">BSSL-BM10</strain>
    </source>
</reference>